<dbReference type="InterPro" id="IPR005467">
    <property type="entry name" value="His_kinase_dom"/>
</dbReference>
<keyword evidence="10" id="KW-0067">ATP-binding</keyword>
<dbReference type="InterPro" id="IPR036890">
    <property type="entry name" value="HATPase_C_sf"/>
</dbReference>
<protein>
    <recommendedName>
        <fullName evidence="3">histidine kinase</fullName>
        <ecNumber evidence="3">2.7.13.3</ecNumber>
    </recommendedName>
</protein>
<evidence type="ECO:0000256" key="8">
    <source>
        <dbReference type="ARBA" id="ARBA00022741"/>
    </source>
</evidence>
<dbReference type="PROSITE" id="PS50109">
    <property type="entry name" value="HIS_KIN"/>
    <property type="match status" value="1"/>
</dbReference>
<organism evidence="17 18">
    <name type="scientific">Paenibacillus herberti</name>
    <dbReference type="NCBI Taxonomy" id="1619309"/>
    <lineage>
        <taxon>Bacteria</taxon>
        <taxon>Bacillati</taxon>
        <taxon>Bacillota</taxon>
        <taxon>Bacilli</taxon>
        <taxon>Bacillales</taxon>
        <taxon>Paenibacillaceae</taxon>
        <taxon>Paenibacillus</taxon>
    </lineage>
</organism>
<keyword evidence="18" id="KW-1185">Reference proteome</keyword>
<keyword evidence="9" id="KW-0418">Kinase</keyword>
<dbReference type="PROSITE" id="PS50885">
    <property type="entry name" value="HAMP"/>
    <property type="match status" value="1"/>
</dbReference>
<keyword evidence="11 14" id="KW-1133">Transmembrane helix</keyword>
<dbReference type="Gene3D" id="3.30.565.10">
    <property type="entry name" value="Histidine kinase-like ATPase, C-terminal domain"/>
    <property type="match status" value="1"/>
</dbReference>
<dbReference type="Pfam" id="PF00512">
    <property type="entry name" value="HisKA"/>
    <property type="match status" value="1"/>
</dbReference>
<evidence type="ECO:0000256" key="2">
    <source>
        <dbReference type="ARBA" id="ARBA00004651"/>
    </source>
</evidence>
<evidence type="ECO:0000256" key="13">
    <source>
        <dbReference type="ARBA" id="ARBA00023136"/>
    </source>
</evidence>
<evidence type="ECO:0000256" key="5">
    <source>
        <dbReference type="ARBA" id="ARBA00022553"/>
    </source>
</evidence>
<reference evidence="17 18" key="1">
    <citation type="submission" date="2017-07" db="EMBL/GenBank/DDBJ databases">
        <title>Paenibacillus herberti R33 genome sequencing and assembly.</title>
        <authorList>
            <person name="Su W."/>
        </authorList>
    </citation>
    <scope>NUCLEOTIDE SEQUENCE [LARGE SCALE GENOMIC DNA]</scope>
    <source>
        <strain evidence="17 18">R33</strain>
    </source>
</reference>
<dbReference type="SMART" id="SM00388">
    <property type="entry name" value="HisKA"/>
    <property type="match status" value="1"/>
</dbReference>
<dbReference type="RefSeq" id="WP_089524046.1">
    <property type="nucleotide sequence ID" value="NZ_NMUQ01000001.1"/>
</dbReference>
<dbReference type="InterPro" id="IPR003594">
    <property type="entry name" value="HATPase_dom"/>
</dbReference>
<proteinExistence type="predicted"/>
<dbReference type="Gene3D" id="6.10.340.10">
    <property type="match status" value="1"/>
</dbReference>
<evidence type="ECO:0000256" key="14">
    <source>
        <dbReference type="SAM" id="Phobius"/>
    </source>
</evidence>
<keyword evidence="7 14" id="KW-0812">Transmembrane</keyword>
<dbReference type="InterPro" id="IPR036097">
    <property type="entry name" value="HisK_dim/P_sf"/>
</dbReference>
<dbReference type="EMBL" id="NMUQ01000001">
    <property type="protein sequence ID" value="OXM16965.1"/>
    <property type="molecule type" value="Genomic_DNA"/>
</dbReference>
<dbReference type="EC" id="2.7.13.3" evidence="3"/>
<sequence length="496" mass="56433">MKNWPMAVKIWAVFAAVLLCLFIAVSSVLPTMLRDFFTSQIYGMIEDSQQPFQNSTFDPVNGVLVSKEENGNASIIAAIPRLDTGTTSSTPNAAPTSESRAVTKVVATKIAGPDIRHLYLKENTIYPLFSNEFELSQEIYNGIAQKAVAQKEAKATYEGSFEGQTLFYVISKNDINSSEWLISYTWGSYRNEQAGALFKNLIWLLIALMLLCWLPCLWLSRYLSKPINEMERQMTRIADRDWHESFDLERRDEIGRLAKAFETMRQRLVQQDQAQQSYLQHTSHELKTPVMVIHSYAHSIKEGIYPKGSLESSIETIISESDRLDEQIHSLLRLNRLQYITSTTRKSEMKPLEIKEVLEDVVQRLRYRRANLEWTVDLPSWTIQGSSEQWKVVFENIIDNAIRYASKEIKITAEKGAGPRSMTVEIYNDGPQVEESMLTNMFNTFRTGPYGKFGLGLAIVKQILNSIGAQIEVVNKKTGVAFRIALPEEEPSDGKE</sequence>
<comment type="subcellular location">
    <subcellularLocation>
        <location evidence="2">Cell membrane</location>
        <topology evidence="2">Multi-pass membrane protein</topology>
    </subcellularLocation>
</comment>
<evidence type="ECO:0000256" key="10">
    <source>
        <dbReference type="ARBA" id="ARBA00022840"/>
    </source>
</evidence>
<comment type="caution">
    <text evidence="17">The sequence shown here is derived from an EMBL/GenBank/DDBJ whole genome shotgun (WGS) entry which is preliminary data.</text>
</comment>
<dbReference type="GO" id="GO:0005524">
    <property type="term" value="F:ATP binding"/>
    <property type="evidence" value="ECO:0007669"/>
    <property type="project" value="UniProtKB-KW"/>
</dbReference>
<dbReference type="InterPro" id="IPR003660">
    <property type="entry name" value="HAMP_dom"/>
</dbReference>
<dbReference type="Gene3D" id="1.10.287.130">
    <property type="match status" value="1"/>
</dbReference>
<evidence type="ECO:0000256" key="9">
    <source>
        <dbReference type="ARBA" id="ARBA00022777"/>
    </source>
</evidence>
<evidence type="ECO:0000313" key="17">
    <source>
        <dbReference type="EMBL" id="OXM16965.1"/>
    </source>
</evidence>
<dbReference type="PANTHER" id="PTHR45528:SF1">
    <property type="entry name" value="SENSOR HISTIDINE KINASE CPXA"/>
    <property type="match status" value="1"/>
</dbReference>
<dbReference type="Proteomes" id="UP000215145">
    <property type="component" value="Unassembled WGS sequence"/>
</dbReference>
<dbReference type="InterPro" id="IPR050398">
    <property type="entry name" value="HssS/ArlS-like"/>
</dbReference>
<evidence type="ECO:0000259" key="15">
    <source>
        <dbReference type="PROSITE" id="PS50109"/>
    </source>
</evidence>
<keyword evidence="4" id="KW-1003">Cell membrane</keyword>
<keyword evidence="13 14" id="KW-0472">Membrane</keyword>
<evidence type="ECO:0000256" key="11">
    <source>
        <dbReference type="ARBA" id="ARBA00022989"/>
    </source>
</evidence>
<accession>A0A229P4W4</accession>
<evidence type="ECO:0000259" key="16">
    <source>
        <dbReference type="PROSITE" id="PS50885"/>
    </source>
</evidence>
<evidence type="ECO:0000313" key="18">
    <source>
        <dbReference type="Proteomes" id="UP000215145"/>
    </source>
</evidence>
<dbReference type="SUPFAM" id="SSF47384">
    <property type="entry name" value="Homodimeric domain of signal transducing histidine kinase"/>
    <property type="match status" value="1"/>
</dbReference>
<dbReference type="PANTHER" id="PTHR45528">
    <property type="entry name" value="SENSOR HISTIDINE KINASE CPXA"/>
    <property type="match status" value="1"/>
</dbReference>
<evidence type="ECO:0000256" key="4">
    <source>
        <dbReference type="ARBA" id="ARBA00022475"/>
    </source>
</evidence>
<evidence type="ECO:0000256" key="6">
    <source>
        <dbReference type="ARBA" id="ARBA00022679"/>
    </source>
</evidence>
<gene>
    <name evidence="17" type="ORF">CGZ75_10095</name>
</gene>
<dbReference type="SMART" id="SM00304">
    <property type="entry name" value="HAMP"/>
    <property type="match status" value="1"/>
</dbReference>
<dbReference type="SMART" id="SM00387">
    <property type="entry name" value="HATPase_c"/>
    <property type="match status" value="1"/>
</dbReference>
<keyword evidence="5" id="KW-0597">Phosphoprotein</keyword>
<dbReference type="OrthoDB" id="9780718at2"/>
<name>A0A229P4W4_9BACL</name>
<dbReference type="AlphaFoldDB" id="A0A229P4W4"/>
<dbReference type="InterPro" id="IPR003661">
    <property type="entry name" value="HisK_dim/P_dom"/>
</dbReference>
<keyword evidence="6" id="KW-0808">Transferase</keyword>
<dbReference type="CDD" id="cd06225">
    <property type="entry name" value="HAMP"/>
    <property type="match status" value="1"/>
</dbReference>
<feature type="domain" description="Histidine kinase" evidence="15">
    <location>
        <begin position="281"/>
        <end position="490"/>
    </location>
</feature>
<dbReference type="GO" id="GO:0005886">
    <property type="term" value="C:plasma membrane"/>
    <property type="evidence" value="ECO:0007669"/>
    <property type="project" value="UniProtKB-SubCell"/>
</dbReference>
<evidence type="ECO:0000256" key="1">
    <source>
        <dbReference type="ARBA" id="ARBA00000085"/>
    </source>
</evidence>
<dbReference type="GO" id="GO:0000155">
    <property type="term" value="F:phosphorelay sensor kinase activity"/>
    <property type="evidence" value="ECO:0007669"/>
    <property type="project" value="InterPro"/>
</dbReference>
<keyword evidence="8" id="KW-0547">Nucleotide-binding</keyword>
<dbReference type="Pfam" id="PF02518">
    <property type="entry name" value="HATPase_c"/>
    <property type="match status" value="1"/>
</dbReference>
<evidence type="ECO:0000256" key="3">
    <source>
        <dbReference type="ARBA" id="ARBA00012438"/>
    </source>
</evidence>
<feature type="domain" description="HAMP" evidence="16">
    <location>
        <begin position="221"/>
        <end position="273"/>
    </location>
</feature>
<feature type="transmembrane region" description="Helical" evidence="14">
    <location>
        <begin position="201"/>
        <end position="224"/>
    </location>
</feature>
<evidence type="ECO:0000256" key="12">
    <source>
        <dbReference type="ARBA" id="ARBA00023012"/>
    </source>
</evidence>
<dbReference type="SUPFAM" id="SSF55874">
    <property type="entry name" value="ATPase domain of HSP90 chaperone/DNA topoisomerase II/histidine kinase"/>
    <property type="match status" value="1"/>
</dbReference>
<dbReference type="SUPFAM" id="SSF158472">
    <property type="entry name" value="HAMP domain-like"/>
    <property type="match status" value="1"/>
</dbReference>
<evidence type="ECO:0000256" key="7">
    <source>
        <dbReference type="ARBA" id="ARBA00022692"/>
    </source>
</evidence>
<dbReference type="CDD" id="cd00082">
    <property type="entry name" value="HisKA"/>
    <property type="match status" value="1"/>
</dbReference>
<keyword evidence="12" id="KW-0902">Two-component regulatory system</keyword>
<dbReference type="Pfam" id="PF00672">
    <property type="entry name" value="HAMP"/>
    <property type="match status" value="1"/>
</dbReference>
<comment type="catalytic activity">
    <reaction evidence="1">
        <text>ATP + protein L-histidine = ADP + protein N-phospho-L-histidine.</text>
        <dbReference type="EC" id="2.7.13.3"/>
    </reaction>
</comment>